<dbReference type="GO" id="GO:0004065">
    <property type="term" value="F:arylsulfatase activity"/>
    <property type="evidence" value="ECO:0007669"/>
    <property type="project" value="TreeGrafter"/>
</dbReference>
<evidence type="ECO:0000256" key="1">
    <source>
        <dbReference type="ARBA" id="ARBA00001913"/>
    </source>
</evidence>
<evidence type="ECO:0000313" key="10">
    <source>
        <dbReference type="Proteomes" id="UP000217276"/>
    </source>
</evidence>
<keyword evidence="6" id="KW-0106">Calcium</keyword>
<feature type="chain" id="PRO_5012942145" evidence="7">
    <location>
        <begin position="21"/>
        <end position="504"/>
    </location>
</feature>
<evidence type="ECO:0000256" key="2">
    <source>
        <dbReference type="ARBA" id="ARBA00008779"/>
    </source>
</evidence>
<dbReference type="Gene3D" id="3.30.1120.10">
    <property type="match status" value="1"/>
</dbReference>
<sequence length="504" mass="56267">MKPTFLILLALLFTNSWGQAITSQRPNIVVFIVDDMGWEDTSLPFYEKRVPNNDTYHTPNMERLAAKGIQLTQGYAASICSPSRVSLMTGSNAARHRVTNWTLHYNTPTDVEDPIITPPEWNVNGISPVPNIPRTYYARTLPQLLKDVGYYTICIGKAHFGATQTLGADPLNLGFEKNIAGHAGGGPASYSGLTNFGNHTDGKPSSAFAIPDLQKYWGKDISVTEALTLEALATLDSRPKDRPFFLYLSHYAVHIPIEEDKRFIDAYKHLDPIEARYASMVAAMDKSLGDVLDYLEAHQLADNTFILFLSDNGGLSAVARGGEPNTHNYPLQAGKGSAYEGGVRIPMIAAWHGHIPAGTRTSHPVIIEDVFPTLLSVAQLKHYRYQVPQVVDGKSFLPLLEGKRVGGKPRPLYWHCPNNWYTVEGYGYGASSAIRLGDWKLVYMYKTGQKELFNLEDDIGEQYNLDTEYPRKTQELTKKLRHYLKRVKAQLPINKKTGKPIELN</sequence>
<dbReference type="PROSITE" id="PS00523">
    <property type="entry name" value="SULFATASE_1"/>
    <property type="match status" value="1"/>
</dbReference>
<dbReference type="AlphaFoldDB" id="A0A250FAR3"/>
<feature type="domain" description="Sulfatase N-terminal" evidence="8">
    <location>
        <begin position="26"/>
        <end position="379"/>
    </location>
</feature>
<gene>
    <name evidence="9" type="ORF">CGC53_01485</name>
</gene>
<accession>A0A250FAR3</accession>
<feature type="signal peptide" evidence="7">
    <location>
        <begin position="1"/>
        <end position="20"/>
    </location>
</feature>
<dbReference type="InterPro" id="IPR000917">
    <property type="entry name" value="Sulfatase_N"/>
</dbReference>
<keyword evidence="10" id="KW-1185">Reference proteome</keyword>
<dbReference type="Pfam" id="PF00884">
    <property type="entry name" value="Sulfatase"/>
    <property type="match status" value="1"/>
</dbReference>
<evidence type="ECO:0000256" key="7">
    <source>
        <dbReference type="SAM" id="SignalP"/>
    </source>
</evidence>
<dbReference type="PANTHER" id="PTHR42693">
    <property type="entry name" value="ARYLSULFATASE FAMILY MEMBER"/>
    <property type="match status" value="1"/>
</dbReference>
<name>A0A250FAR3_9FLAO</name>
<evidence type="ECO:0000256" key="4">
    <source>
        <dbReference type="ARBA" id="ARBA00022729"/>
    </source>
</evidence>
<dbReference type="PANTHER" id="PTHR42693:SF42">
    <property type="entry name" value="ARYLSULFATASE G"/>
    <property type="match status" value="1"/>
</dbReference>
<reference evidence="10" key="1">
    <citation type="submission" date="2017-06" db="EMBL/GenBank/DDBJ databases">
        <title>Capnocytophaga spp. assemblies.</title>
        <authorList>
            <person name="Gulvik C.A."/>
        </authorList>
    </citation>
    <scope>NUCLEOTIDE SEQUENCE [LARGE SCALE GENOMIC DNA]</scope>
    <source>
        <strain evidence="10">H6253</strain>
    </source>
</reference>
<dbReference type="GO" id="GO:0046872">
    <property type="term" value="F:metal ion binding"/>
    <property type="evidence" value="ECO:0007669"/>
    <property type="project" value="UniProtKB-KW"/>
</dbReference>
<dbReference type="EMBL" id="CP022384">
    <property type="protein sequence ID" value="ATA81117.1"/>
    <property type="molecule type" value="Genomic_DNA"/>
</dbReference>
<dbReference type="CDD" id="cd16144">
    <property type="entry name" value="ARS_like"/>
    <property type="match status" value="1"/>
</dbReference>
<keyword evidence="5" id="KW-0378">Hydrolase</keyword>
<evidence type="ECO:0000256" key="6">
    <source>
        <dbReference type="ARBA" id="ARBA00022837"/>
    </source>
</evidence>
<dbReference type="KEGG" id="clk:CGC53_01485"/>
<comment type="cofactor">
    <cofactor evidence="1">
        <name>Ca(2+)</name>
        <dbReference type="ChEBI" id="CHEBI:29108"/>
    </cofactor>
</comment>
<dbReference type="SUPFAM" id="SSF53649">
    <property type="entry name" value="Alkaline phosphatase-like"/>
    <property type="match status" value="1"/>
</dbReference>
<protein>
    <submittedName>
        <fullName evidence="9">Sulfatase</fullName>
    </submittedName>
</protein>
<keyword evidence="3" id="KW-0479">Metal-binding</keyword>
<organism evidence="9 10">
    <name type="scientific">Capnocytophaga leadbetteri</name>
    <dbReference type="NCBI Taxonomy" id="327575"/>
    <lineage>
        <taxon>Bacteria</taxon>
        <taxon>Pseudomonadati</taxon>
        <taxon>Bacteroidota</taxon>
        <taxon>Flavobacteriia</taxon>
        <taxon>Flavobacteriales</taxon>
        <taxon>Flavobacteriaceae</taxon>
        <taxon>Capnocytophaga</taxon>
    </lineage>
</organism>
<dbReference type="InterPro" id="IPR017850">
    <property type="entry name" value="Alkaline_phosphatase_core_sf"/>
</dbReference>
<dbReference type="InterPro" id="IPR024607">
    <property type="entry name" value="Sulfatase_CS"/>
</dbReference>
<dbReference type="InterPro" id="IPR050738">
    <property type="entry name" value="Sulfatase"/>
</dbReference>
<dbReference type="RefSeq" id="WP_095913036.1">
    <property type="nucleotide sequence ID" value="NZ_CAUUPF010000001.1"/>
</dbReference>
<evidence type="ECO:0000256" key="5">
    <source>
        <dbReference type="ARBA" id="ARBA00022801"/>
    </source>
</evidence>
<evidence type="ECO:0000256" key="3">
    <source>
        <dbReference type="ARBA" id="ARBA00022723"/>
    </source>
</evidence>
<keyword evidence="4 7" id="KW-0732">Signal</keyword>
<proteinExistence type="inferred from homology"/>
<comment type="similarity">
    <text evidence="2">Belongs to the sulfatase family.</text>
</comment>
<dbReference type="Proteomes" id="UP000217276">
    <property type="component" value="Chromosome"/>
</dbReference>
<evidence type="ECO:0000313" key="9">
    <source>
        <dbReference type="EMBL" id="ATA81117.1"/>
    </source>
</evidence>
<dbReference type="Gene3D" id="3.40.720.10">
    <property type="entry name" value="Alkaline Phosphatase, subunit A"/>
    <property type="match status" value="1"/>
</dbReference>
<evidence type="ECO:0000259" key="8">
    <source>
        <dbReference type="Pfam" id="PF00884"/>
    </source>
</evidence>